<comment type="caution">
    <text evidence="2">The sequence shown here is derived from an EMBL/GenBank/DDBJ whole genome shotgun (WGS) entry which is preliminary data.</text>
</comment>
<sequence>MKLSALIKVCSLFFAATTGLFATSVQANNYKPEYKLSIVVSAKSPWEQGAQTWSDLVRERTEGRINIKIHKGASLVQGEQTREFTAIRQGVIDMAVGSTINWSSQVRQLNIFSLPFLMPDDAALDALVQGEVGKQLFALIDKAGVVPLAWGENGFRQISNARQAIQSPEDMQGLKLRVVGSPLYMDIFTALGASPMPMSWAQTQPALASGEVDGQENPLSIYLGSKLYDVGQKYLTLWNYVNDPLVFAVNKNVWNSWTEQDREIVRQGAQEAARQEVALARKGMTPDDDSLLKEIAAHGVEITRLTSEQHQAFVRATRPVFDKWKERIGTELVEQALRDIENRQQ</sequence>
<reference evidence="2 3" key="1">
    <citation type="submission" date="2021-06" db="EMBL/GenBank/DDBJ databases">
        <authorList>
            <person name="Lu T."/>
            <person name="Wang Q."/>
            <person name="Han X."/>
        </authorList>
    </citation>
    <scope>NUCLEOTIDE SEQUENCE [LARGE SCALE GENOMIC DNA]</scope>
    <source>
        <strain evidence="2 3">LAM0050</strain>
    </source>
</reference>
<dbReference type="PANTHER" id="PTHR33376:SF2">
    <property type="entry name" value="DICARBOXYLATE-BINDING PERIPLASMIC PROTEIN"/>
    <property type="match status" value="1"/>
</dbReference>
<dbReference type="NCBIfam" id="NF037995">
    <property type="entry name" value="TRAP_S1"/>
    <property type="match status" value="1"/>
</dbReference>
<dbReference type="PIRSF" id="PIRSF006470">
    <property type="entry name" value="DctB"/>
    <property type="match status" value="1"/>
</dbReference>
<feature type="signal peptide" evidence="1">
    <location>
        <begin position="1"/>
        <end position="27"/>
    </location>
</feature>
<keyword evidence="3" id="KW-1185">Reference proteome</keyword>
<organism evidence="2 3">
    <name type="scientific">Advenella alkanexedens</name>
    <dbReference type="NCBI Taxonomy" id="1481665"/>
    <lineage>
        <taxon>Bacteria</taxon>
        <taxon>Pseudomonadati</taxon>
        <taxon>Pseudomonadota</taxon>
        <taxon>Betaproteobacteria</taxon>
        <taxon>Burkholderiales</taxon>
        <taxon>Alcaligenaceae</taxon>
    </lineage>
</organism>
<evidence type="ECO:0000313" key="3">
    <source>
        <dbReference type="Proteomes" id="UP000722165"/>
    </source>
</evidence>
<dbReference type="NCBIfam" id="TIGR00787">
    <property type="entry name" value="dctP"/>
    <property type="match status" value="1"/>
</dbReference>
<dbReference type="PANTHER" id="PTHR33376">
    <property type="match status" value="1"/>
</dbReference>
<dbReference type="Pfam" id="PF03480">
    <property type="entry name" value="DctP"/>
    <property type="match status" value="1"/>
</dbReference>
<evidence type="ECO:0000256" key="1">
    <source>
        <dbReference type="SAM" id="SignalP"/>
    </source>
</evidence>
<dbReference type="InterPro" id="IPR004682">
    <property type="entry name" value="TRAP_DctP"/>
</dbReference>
<dbReference type="EMBL" id="JAHSPR010000002">
    <property type="protein sequence ID" value="MBV4396205.1"/>
    <property type="molecule type" value="Genomic_DNA"/>
</dbReference>
<feature type="chain" id="PRO_5047016357" evidence="1">
    <location>
        <begin position="28"/>
        <end position="345"/>
    </location>
</feature>
<accession>A0ABS6NKP8</accession>
<keyword evidence="1" id="KW-0732">Signal</keyword>
<name>A0ABS6NKP8_9BURK</name>
<evidence type="ECO:0000313" key="2">
    <source>
        <dbReference type="EMBL" id="MBV4396205.1"/>
    </source>
</evidence>
<protein>
    <submittedName>
        <fullName evidence="2">DctP family TRAP transporter solute-binding subunit</fullName>
    </submittedName>
</protein>
<dbReference type="Proteomes" id="UP000722165">
    <property type="component" value="Unassembled WGS sequence"/>
</dbReference>
<dbReference type="CDD" id="cd13678">
    <property type="entry name" value="PBP2_TRAP_DctP10"/>
    <property type="match status" value="1"/>
</dbReference>
<proteinExistence type="predicted"/>
<dbReference type="InterPro" id="IPR018389">
    <property type="entry name" value="DctP_fam"/>
</dbReference>
<gene>
    <name evidence="2" type="ORF">KU392_02895</name>
</gene>